<dbReference type="AlphaFoldDB" id="A0A0G4E5G2"/>
<evidence type="ECO:0000313" key="1">
    <source>
        <dbReference type="EMBL" id="CEK42440.1"/>
    </source>
</evidence>
<name>A0A0G4E5G2_PSEFS</name>
<gene>
    <name evidence="1" type="ORF">PQBR55_0061</name>
</gene>
<keyword evidence="1" id="KW-0614">Plasmid</keyword>
<reference evidence="1" key="2">
    <citation type="submission" date="2015-06" db="EMBL/GenBank/DDBJ databases">
        <title>Environmentally co-occuring mercury resistance plasmids are genetically and phenotypically diverse and confer variable context-dependent fitness effects.</title>
        <authorList>
            <person name="Hall J.P.J."/>
            <person name="Harrison E."/>
            <person name="Lilley A.K."/>
            <person name="Paterson S."/>
            <person name="Spiers A.J."/>
            <person name="Brockhurst M.A."/>
        </authorList>
    </citation>
    <scope>NUCLEOTIDE SEQUENCE [LARGE SCALE GENOMIC DNA]</scope>
    <source>
        <strain evidence="1">SBW25</strain>
        <plasmid evidence="1">pQBR55</plasmid>
    </source>
</reference>
<protein>
    <submittedName>
        <fullName evidence="1">Uncharacterized protein</fullName>
    </submittedName>
</protein>
<organism evidence="1">
    <name type="scientific">Pseudomonas fluorescens (strain SBW25)</name>
    <dbReference type="NCBI Taxonomy" id="216595"/>
    <lineage>
        <taxon>Bacteria</taxon>
        <taxon>Pseudomonadati</taxon>
        <taxon>Pseudomonadota</taxon>
        <taxon>Gammaproteobacteria</taxon>
        <taxon>Pseudomonadales</taxon>
        <taxon>Pseudomonadaceae</taxon>
        <taxon>Pseudomonas</taxon>
    </lineage>
</organism>
<geneLocation type="plasmid" evidence="1">
    <name>pQBR55</name>
</geneLocation>
<sequence length="159" mass="17266">MMTTIAELRVEYLQDLKRSGVNLDEFTTALKDLSALGLEPSVEKLAVILLGQILSSQDALSLANAKGAARGFALGVNVMAQCEGLNEFFEQAAKSIQAHLSALDNDAAVAAIQFALDDDEGMQFLRLWNGGDFDVIRREWPEAPEEVFIGADPLHKSSK</sequence>
<proteinExistence type="predicted"/>
<reference evidence="1" key="1">
    <citation type="submission" date="2014-12" db="EMBL/GenBank/DDBJ databases">
        <authorList>
            <person name="Hall J."/>
        </authorList>
    </citation>
    <scope>NUCLEOTIDE SEQUENCE [LARGE SCALE GENOMIC DNA]</scope>
    <source>
        <strain evidence="1">SBW25</strain>
        <plasmid evidence="1">pQBR55</plasmid>
    </source>
</reference>
<accession>A0A0G4E5G2</accession>
<dbReference type="EMBL" id="LN713927">
    <property type="protein sequence ID" value="CEK42440.1"/>
    <property type="molecule type" value="Genomic_DNA"/>
</dbReference>